<feature type="chain" id="PRO_5016274777" description="Secreted protein" evidence="1">
    <location>
        <begin position="26"/>
        <end position="78"/>
    </location>
</feature>
<evidence type="ECO:0000313" key="3">
    <source>
        <dbReference type="Proteomes" id="UP000246740"/>
    </source>
</evidence>
<feature type="signal peptide" evidence="1">
    <location>
        <begin position="1"/>
        <end position="25"/>
    </location>
</feature>
<evidence type="ECO:0008006" key="4">
    <source>
        <dbReference type="Google" id="ProtNLM"/>
    </source>
</evidence>
<evidence type="ECO:0000313" key="2">
    <source>
        <dbReference type="EMBL" id="PWY98995.1"/>
    </source>
</evidence>
<dbReference type="EMBL" id="KZ819196">
    <property type="protein sequence ID" value="PWY98995.1"/>
    <property type="molecule type" value="Genomic_DNA"/>
</dbReference>
<proteinExistence type="predicted"/>
<evidence type="ECO:0000256" key="1">
    <source>
        <dbReference type="SAM" id="SignalP"/>
    </source>
</evidence>
<keyword evidence="1" id="KW-0732">Signal</keyword>
<sequence length="78" mass="9171">MLYSSSFQFVLVSLNYLFTCSTSQARDLWSPYRVVWVLNTDGLEVCFNRGLTWKEMYEQCLSRTNEIPPRERGRINPG</sequence>
<accession>A0A317XL08</accession>
<organism evidence="2 3">
    <name type="scientific">Testicularia cyperi</name>
    <dbReference type="NCBI Taxonomy" id="1882483"/>
    <lineage>
        <taxon>Eukaryota</taxon>
        <taxon>Fungi</taxon>
        <taxon>Dikarya</taxon>
        <taxon>Basidiomycota</taxon>
        <taxon>Ustilaginomycotina</taxon>
        <taxon>Ustilaginomycetes</taxon>
        <taxon>Ustilaginales</taxon>
        <taxon>Anthracoideaceae</taxon>
        <taxon>Testicularia</taxon>
    </lineage>
</organism>
<dbReference type="InParanoid" id="A0A317XL08"/>
<gene>
    <name evidence="2" type="ORF">BCV70DRAFT_122303</name>
</gene>
<name>A0A317XL08_9BASI</name>
<keyword evidence="3" id="KW-1185">Reference proteome</keyword>
<dbReference type="AlphaFoldDB" id="A0A317XL08"/>
<protein>
    <recommendedName>
        <fullName evidence="4">Secreted protein</fullName>
    </recommendedName>
</protein>
<reference evidence="2 3" key="1">
    <citation type="journal article" date="2018" name="Mol. Biol. Evol.">
        <title>Broad Genomic Sampling Reveals a Smut Pathogenic Ancestry of the Fungal Clade Ustilaginomycotina.</title>
        <authorList>
            <person name="Kijpornyongpan T."/>
            <person name="Mondo S.J."/>
            <person name="Barry K."/>
            <person name="Sandor L."/>
            <person name="Lee J."/>
            <person name="Lipzen A."/>
            <person name="Pangilinan J."/>
            <person name="LaButti K."/>
            <person name="Hainaut M."/>
            <person name="Henrissat B."/>
            <person name="Grigoriev I.V."/>
            <person name="Spatafora J.W."/>
            <person name="Aime M.C."/>
        </authorList>
    </citation>
    <scope>NUCLEOTIDE SEQUENCE [LARGE SCALE GENOMIC DNA]</scope>
    <source>
        <strain evidence="2 3">MCA 3645</strain>
    </source>
</reference>
<dbReference type="Proteomes" id="UP000246740">
    <property type="component" value="Unassembled WGS sequence"/>
</dbReference>